<gene>
    <name evidence="2" type="ORF">PWB86_05885</name>
    <name evidence="1" type="ORF">S100892_00455</name>
</gene>
<dbReference type="Proteomes" id="UP000196118">
    <property type="component" value="Chromosome"/>
</dbReference>
<dbReference type="Proteomes" id="UP001214131">
    <property type="component" value="Chromosome"/>
</dbReference>
<reference evidence="2 4" key="2">
    <citation type="submission" date="2023-02" db="EMBL/GenBank/DDBJ databases">
        <title>Comparative genomics and fermentation flavor characterization of five lactic acid bacteria reveal flavor biosynthesis metabolic pathways in fermented muskmelon puree.</title>
        <authorList>
            <person name="Yuan L."/>
            <person name="Li M."/>
            <person name="Xu X."/>
            <person name="Lao F."/>
            <person name="Wu J."/>
        </authorList>
    </citation>
    <scope>NUCLEOTIDE SEQUENCE [LARGE SCALE GENOMIC DNA]</scope>
    <source>
        <strain evidence="2 4">Ca-4</strain>
    </source>
</reference>
<dbReference type="AlphaFoldDB" id="A0A1Y0VLI1"/>
<evidence type="ECO:0000313" key="1">
    <source>
        <dbReference type="EMBL" id="ARW19060.1"/>
    </source>
</evidence>
<evidence type="ECO:0000313" key="2">
    <source>
        <dbReference type="EMBL" id="WEA56732.1"/>
    </source>
</evidence>
<dbReference type="EMBL" id="CP118739">
    <property type="protein sequence ID" value="WEA56732.1"/>
    <property type="molecule type" value="Genomic_DNA"/>
</dbReference>
<reference evidence="1 3" key="1">
    <citation type="submission" date="2017-05" db="EMBL/GenBank/DDBJ databases">
        <title>Genome sequence of Pediococcus pentosaceus strain SRCM100892.</title>
        <authorList>
            <person name="Cho S.H."/>
        </authorList>
    </citation>
    <scope>NUCLEOTIDE SEQUENCE [LARGE SCALE GENOMIC DNA]</scope>
    <source>
        <strain evidence="1 3">SRCM100892</strain>
    </source>
</reference>
<protein>
    <submittedName>
        <fullName evidence="1">Uncharacterized protein</fullName>
    </submittedName>
</protein>
<sequence length="176" mass="20250">MIFTYNILKNVIDTGKPIVINDQSQIKKMDSDQIDAITFISELRNERDYYAFLELNPGKGIVFYSDGNTFDGFTVFEIPLSEFYFEVNTEKGVIDIEDGVGNQTDFLDLFTGPVIEDLTKKYRNATDEEIIQSNEYQMADRYISVYLGYSDGDEQKVNLTLLKFAMAIYIDQNESK</sequence>
<evidence type="ECO:0000313" key="3">
    <source>
        <dbReference type="Proteomes" id="UP000196118"/>
    </source>
</evidence>
<accession>A0A1Y0VLI1</accession>
<name>A0A1Y0VLI1_PEDPE</name>
<dbReference type="EMBL" id="CP021474">
    <property type="protein sequence ID" value="ARW19060.1"/>
    <property type="molecule type" value="Genomic_DNA"/>
</dbReference>
<organism evidence="1 3">
    <name type="scientific">Pediococcus pentosaceus</name>
    <dbReference type="NCBI Taxonomy" id="1255"/>
    <lineage>
        <taxon>Bacteria</taxon>
        <taxon>Bacillati</taxon>
        <taxon>Bacillota</taxon>
        <taxon>Bacilli</taxon>
        <taxon>Lactobacillales</taxon>
        <taxon>Lactobacillaceae</taxon>
        <taxon>Pediococcus</taxon>
    </lineage>
</organism>
<dbReference type="RefSeq" id="WP_061812343.1">
    <property type="nucleotide sequence ID" value="NZ_CAKMAM010000002.1"/>
</dbReference>
<evidence type="ECO:0000313" key="4">
    <source>
        <dbReference type="Proteomes" id="UP001214131"/>
    </source>
</evidence>
<proteinExistence type="predicted"/>